<feature type="domain" description="N-acetyltransferase" evidence="4">
    <location>
        <begin position="15"/>
        <end position="186"/>
    </location>
</feature>
<dbReference type="GO" id="GO:0008999">
    <property type="term" value="F:protein-N-terminal-alanine acetyltransferase activity"/>
    <property type="evidence" value="ECO:0007669"/>
    <property type="project" value="TreeGrafter"/>
</dbReference>
<evidence type="ECO:0000313" key="5">
    <source>
        <dbReference type="EMBL" id="ASD63239.1"/>
    </source>
</evidence>
<sequence>MKSIDLPIVKKTSRLILRPLEATDYENWVQAYSSMRPPQNEWDETNWDESELTLKKFKELLKSEKDQRARDHFYSFGVFLKDDGTLIGLVTLMDISRAIFQNAYIGYRIFNNYWGYGFAQEATRGCIDIAFKKLKLHRVEAGIAPTNKKSIKVAKALKMRKEGLSKRRLLVHKKWQDMEIWALTCEDLRSSKK</sequence>
<evidence type="ECO:0000259" key="4">
    <source>
        <dbReference type="PROSITE" id="PS51186"/>
    </source>
</evidence>
<keyword evidence="1 5" id="KW-0808">Transferase</keyword>
<dbReference type="RefSeq" id="WP_088564796.1">
    <property type="nucleotide sequence ID" value="NZ_CP020946.1"/>
</dbReference>
<evidence type="ECO:0000313" key="6">
    <source>
        <dbReference type="Proteomes" id="UP000197003"/>
    </source>
</evidence>
<dbReference type="PANTHER" id="PTHR43792:SF8">
    <property type="entry name" value="[RIBOSOMAL PROTEIN US5]-ALANINE N-ACETYLTRANSFERASE"/>
    <property type="match status" value="1"/>
</dbReference>
<accession>A0A1Z3N716</accession>
<dbReference type="EMBL" id="CP020946">
    <property type="protein sequence ID" value="ASD63239.1"/>
    <property type="molecule type" value="Genomic_DNA"/>
</dbReference>
<dbReference type="Pfam" id="PF13302">
    <property type="entry name" value="Acetyltransf_3"/>
    <property type="match status" value="1"/>
</dbReference>
<evidence type="ECO:0000256" key="1">
    <source>
        <dbReference type="ARBA" id="ARBA00022679"/>
    </source>
</evidence>
<dbReference type="InterPro" id="IPR051531">
    <property type="entry name" value="N-acetyltransferase"/>
</dbReference>
<dbReference type="PANTHER" id="PTHR43792">
    <property type="entry name" value="GNAT FAMILY, PUTATIVE (AFU_ORTHOLOGUE AFUA_3G00765)-RELATED-RELATED"/>
    <property type="match status" value="1"/>
</dbReference>
<evidence type="ECO:0000256" key="2">
    <source>
        <dbReference type="ARBA" id="ARBA00023315"/>
    </source>
</evidence>
<dbReference type="PROSITE" id="PS51186">
    <property type="entry name" value="GNAT"/>
    <property type="match status" value="1"/>
</dbReference>
<protein>
    <submittedName>
        <fullName evidence="5">Ribosomal-protein-alanine acetyltransferase</fullName>
    </submittedName>
</protein>
<dbReference type="AlphaFoldDB" id="A0A1Z3N716"/>
<dbReference type="InterPro" id="IPR000182">
    <property type="entry name" value="GNAT_dom"/>
</dbReference>
<gene>
    <name evidence="5" type="ORF">B9G79_06485</name>
</gene>
<comment type="similarity">
    <text evidence="3">Belongs to the acetyltransferase family. RimJ subfamily.</text>
</comment>
<evidence type="ECO:0000256" key="3">
    <source>
        <dbReference type="ARBA" id="ARBA00038502"/>
    </source>
</evidence>
<dbReference type="Gene3D" id="3.40.630.30">
    <property type="match status" value="1"/>
</dbReference>
<dbReference type="InterPro" id="IPR016181">
    <property type="entry name" value="Acyl_CoA_acyltransferase"/>
</dbReference>
<dbReference type="OrthoDB" id="5294174at2"/>
<dbReference type="GO" id="GO:0005737">
    <property type="term" value="C:cytoplasm"/>
    <property type="evidence" value="ECO:0007669"/>
    <property type="project" value="TreeGrafter"/>
</dbReference>
<reference evidence="5 6" key="1">
    <citation type="submission" date="2017-04" db="EMBL/GenBank/DDBJ databases">
        <title>Whole genome sequence of Bdellovibrio bacteriovorus strain SSB218315.</title>
        <authorList>
            <person name="Oyedara O."/>
            <person name="Rodriguez-Perez M.A."/>
        </authorList>
    </citation>
    <scope>NUCLEOTIDE SEQUENCE [LARGE SCALE GENOMIC DNA]</scope>
    <source>
        <strain evidence="5 6">SSB218315</strain>
    </source>
</reference>
<proteinExistence type="inferred from homology"/>
<name>A0A1Z3N716_BDEBC</name>
<dbReference type="SUPFAM" id="SSF55729">
    <property type="entry name" value="Acyl-CoA N-acyltransferases (Nat)"/>
    <property type="match status" value="1"/>
</dbReference>
<organism evidence="5 6">
    <name type="scientific">Bdellovibrio bacteriovorus</name>
    <dbReference type="NCBI Taxonomy" id="959"/>
    <lineage>
        <taxon>Bacteria</taxon>
        <taxon>Pseudomonadati</taxon>
        <taxon>Bdellovibrionota</taxon>
        <taxon>Bdellovibrionia</taxon>
        <taxon>Bdellovibrionales</taxon>
        <taxon>Pseudobdellovibrionaceae</taxon>
        <taxon>Bdellovibrio</taxon>
    </lineage>
</organism>
<dbReference type="Proteomes" id="UP000197003">
    <property type="component" value="Chromosome"/>
</dbReference>
<keyword evidence="2" id="KW-0012">Acyltransferase</keyword>